<feature type="region of interest" description="Disordered" evidence="5">
    <location>
        <begin position="63"/>
        <end position="89"/>
    </location>
</feature>
<dbReference type="PROSITE" id="PS50071">
    <property type="entry name" value="HOMEOBOX_2"/>
    <property type="match status" value="1"/>
</dbReference>
<comment type="subcellular location">
    <subcellularLocation>
        <location evidence="1 3 4">Nucleus</location>
    </subcellularLocation>
</comment>
<gene>
    <name evidence="7" type="ORF">CVLEPA_LOCUS11143</name>
</gene>
<dbReference type="EMBL" id="CAWYQH010000079">
    <property type="protein sequence ID" value="CAK8680907.1"/>
    <property type="molecule type" value="Genomic_DNA"/>
</dbReference>
<keyword evidence="3 4" id="KW-0539">Nucleus</keyword>
<feature type="compositionally biased region" description="Polar residues" evidence="5">
    <location>
        <begin position="123"/>
        <end position="141"/>
    </location>
</feature>
<dbReference type="InterPro" id="IPR047152">
    <property type="entry name" value="Caudal_homeobox"/>
</dbReference>
<evidence type="ECO:0000259" key="6">
    <source>
        <dbReference type="PROSITE" id="PS50071"/>
    </source>
</evidence>
<keyword evidence="3 4" id="KW-0238">DNA-binding</keyword>
<feature type="compositionally biased region" description="Basic and acidic residues" evidence="5">
    <location>
        <begin position="63"/>
        <end position="76"/>
    </location>
</feature>
<feature type="domain" description="Homeobox" evidence="6">
    <location>
        <begin position="1"/>
        <end position="61"/>
    </location>
</feature>
<dbReference type="SMART" id="SM00389">
    <property type="entry name" value="HOX"/>
    <property type="match status" value="1"/>
</dbReference>
<dbReference type="Gene3D" id="1.10.10.60">
    <property type="entry name" value="Homeodomain-like"/>
    <property type="match status" value="1"/>
</dbReference>
<dbReference type="Pfam" id="PF00046">
    <property type="entry name" value="Homeodomain"/>
    <property type="match status" value="1"/>
</dbReference>
<evidence type="ECO:0000256" key="1">
    <source>
        <dbReference type="ARBA" id="ARBA00004123"/>
    </source>
</evidence>
<evidence type="ECO:0000256" key="3">
    <source>
        <dbReference type="PROSITE-ProRule" id="PRU00108"/>
    </source>
</evidence>
<proteinExistence type="inferred from homology"/>
<dbReference type="InterPro" id="IPR009057">
    <property type="entry name" value="Homeodomain-like_sf"/>
</dbReference>
<accession>A0ABP0FMP1</accession>
<dbReference type="Proteomes" id="UP001642483">
    <property type="component" value="Unassembled WGS sequence"/>
</dbReference>
<name>A0ABP0FMP1_CLALP</name>
<dbReference type="CDD" id="cd00086">
    <property type="entry name" value="homeodomain"/>
    <property type="match status" value="1"/>
</dbReference>
<keyword evidence="8" id="KW-1185">Reference proteome</keyword>
<evidence type="ECO:0000256" key="5">
    <source>
        <dbReference type="SAM" id="MobiDB-lite"/>
    </source>
</evidence>
<organism evidence="7 8">
    <name type="scientific">Clavelina lepadiformis</name>
    <name type="common">Light-bulb sea squirt</name>
    <name type="synonym">Ascidia lepadiformis</name>
    <dbReference type="NCBI Taxonomy" id="159417"/>
    <lineage>
        <taxon>Eukaryota</taxon>
        <taxon>Metazoa</taxon>
        <taxon>Chordata</taxon>
        <taxon>Tunicata</taxon>
        <taxon>Ascidiacea</taxon>
        <taxon>Aplousobranchia</taxon>
        <taxon>Clavelinidae</taxon>
        <taxon>Clavelina</taxon>
    </lineage>
</organism>
<evidence type="ECO:0000313" key="8">
    <source>
        <dbReference type="Proteomes" id="UP001642483"/>
    </source>
</evidence>
<dbReference type="InterPro" id="IPR001356">
    <property type="entry name" value="HD"/>
</dbReference>
<dbReference type="SUPFAM" id="SSF46689">
    <property type="entry name" value="Homeodomain-like"/>
    <property type="match status" value="1"/>
</dbReference>
<evidence type="ECO:0000256" key="4">
    <source>
        <dbReference type="RuleBase" id="RU000682"/>
    </source>
</evidence>
<dbReference type="PANTHER" id="PTHR24332:SF9">
    <property type="entry name" value="HOMEOTIC PROTEIN CAUDAL"/>
    <property type="match status" value="1"/>
</dbReference>
<evidence type="ECO:0000313" key="7">
    <source>
        <dbReference type="EMBL" id="CAK8680907.1"/>
    </source>
</evidence>
<sequence>MKRCQRREFLSKDRKEVLEKEFQKNVYITPERKTELAVQLGMSEKQVGKWFASRRYKERCVRKAKRESLGDLKSTSEEEGSNASSLEPKFTKESLLNDVVVTRYFGKFLQTSDESDKDESYNAKDQPSTSQGIISASTGSPNDRMVSSGGDGTSASTSATDNNLPSLAEK</sequence>
<reference evidence="7 8" key="1">
    <citation type="submission" date="2024-02" db="EMBL/GenBank/DDBJ databases">
        <authorList>
            <person name="Daric V."/>
            <person name="Darras S."/>
        </authorList>
    </citation>
    <scope>NUCLEOTIDE SEQUENCE [LARGE SCALE GENOMIC DNA]</scope>
</reference>
<keyword evidence="3 4" id="KW-0371">Homeobox</keyword>
<protein>
    <recommendedName>
        <fullName evidence="6">Homeobox domain-containing protein</fullName>
    </recommendedName>
</protein>
<dbReference type="PANTHER" id="PTHR24332">
    <property type="entry name" value="HOMEOBOX PROTEIN CDX"/>
    <property type="match status" value="1"/>
</dbReference>
<feature type="DNA-binding region" description="Homeobox" evidence="3">
    <location>
        <begin position="3"/>
        <end position="62"/>
    </location>
</feature>
<comment type="similarity">
    <text evidence="2">Belongs to the Caudal homeobox family.</text>
</comment>
<evidence type="ECO:0000256" key="2">
    <source>
        <dbReference type="ARBA" id="ARBA00010341"/>
    </source>
</evidence>
<feature type="region of interest" description="Disordered" evidence="5">
    <location>
        <begin position="113"/>
        <end position="170"/>
    </location>
</feature>
<comment type="caution">
    <text evidence="7">The sequence shown here is derived from an EMBL/GenBank/DDBJ whole genome shotgun (WGS) entry which is preliminary data.</text>
</comment>